<dbReference type="PANTHER" id="PTHR43784">
    <property type="entry name" value="GDSL-LIKE LIPASE/ACYLHYDROLASE, PUTATIVE (AFU_ORTHOLOGUE AFUA_2G00820)-RELATED"/>
    <property type="match status" value="1"/>
</dbReference>
<keyword evidence="3" id="KW-1185">Reference proteome</keyword>
<feature type="domain" description="SGNH hydrolase-type esterase" evidence="1">
    <location>
        <begin position="221"/>
        <end position="412"/>
    </location>
</feature>
<name>A0A7D4TN89_9SPHI</name>
<evidence type="ECO:0000313" key="2">
    <source>
        <dbReference type="EMBL" id="QKJ30733.1"/>
    </source>
</evidence>
<sequence>MYIKGNPPDKSRFRNMRRYWLHFGLFTVLLLASSGIFAAIKPIPHHKWVGTWGTARQLAEPNNMPPAPGLSNNTLRQVVCVSIGGKRLRLKLSNEFGNSPLTLKTVQIAVSKGNGIIDPSTLKILKFHNKTGVTLTAGTELFSDAILFDLKPRMQLAITIVFGDVPSSITGHPGSRTTSYLLAGQHRSSGTDFTDAVKADHWYVITGIDVDAPKSPGAVVVLGDSITDGRGSGTNQQDRWPDNLATNLLANNSTKQTGVLNMGIGGNAILKGGLGPTALNRFEHDVLKQSGVKWLIIFEGVNDLGGTPDSVAAVSVAQNIITAYTKMITDAHAKGIKVYGATITPFKKSNYYRPYRESARNTINDWIRTSGKFDAVIDFDKVLRDPNTTDTLLPEAQAGANDYLHPNQLGYKMMGDAVDLKLFGR</sequence>
<dbReference type="Gene3D" id="3.40.50.1110">
    <property type="entry name" value="SGNH hydrolase"/>
    <property type="match status" value="1"/>
</dbReference>
<dbReference type="AlphaFoldDB" id="A0A7D4TN89"/>
<dbReference type="InterPro" id="IPR013830">
    <property type="entry name" value="SGNH_hydro"/>
</dbReference>
<dbReference type="InterPro" id="IPR036514">
    <property type="entry name" value="SGNH_hydro_sf"/>
</dbReference>
<keyword evidence="2" id="KW-0378">Hydrolase</keyword>
<dbReference type="InterPro" id="IPR053140">
    <property type="entry name" value="GDSL_Rv0518-like"/>
</dbReference>
<organism evidence="2 3">
    <name type="scientific">Mucilaginibacter mali</name>
    <dbReference type="NCBI Taxonomy" id="2740462"/>
    <lineage>
        <taxon>Bacteria</taxon>
        <taxon>Pseudomonadati</taxon>
        <taxon>Bacteroidota</taxon>
        <taxon>Sphingobacteriia</taxon>
        <taxon>Sphingobacteriales</taxon>
        <taxon>Sphingobacteriaceae</taxon>
        <taxon>Mucilaginibacter</taxon>
    </lineage>
</organism>
<dbReference type="GO" id="GO:0016788">
    <property type="term" value="F:hydrolase activity, acting on ester bonds"/>
    <property type="evidence" value="ECO:0007669"/>
    <property type="project" value="UniProtKB-ARBA"/>
</dbReference>
<dbReference type="PANTHER" id="PTHR43784:SF2">
    <property type="entry name" value="GDSL-LIKE LIPASE_ACYLHYDROLASE, PUTATIVE (AFU_ORTHOLOGUE AFUA_2G00820)-RELATED"/>
    <property type="match status" value="1"/>
</dbReference>
<dbReference type="SUPFAM" id="SSF52266">
    <property type="entry name" value="SGNH hydrolase"/>
    <property type="match status" value="1"/>
</dbReference>
<evidence type="ECO:0000313" key="3">
    <source>
        <dbReference type="Proteomes" id="UP000505355"/>
    </source>
</evidence>
<gene>
    <name evidence="2" type="ORF">HQ865_13540</name>
</gene>
<dbReference type="Proteomes" id="UP000505355">
    <property type="component" value="Chromosome"/>
</dbReference>
<dbReference type="EMBL" id="CP054139">
    <property type="protein sequence ID" value="QKJ30733.1"/>
    <property type="molecule type" value="Genomic_DNA"/>
</dbReference>
<accession>A0A7D4TN89</accession>
<reference evidence="2 3" key="1">
    <citation type="submission" date="2020-05" db="EMBL/GenBank/DDBJ databases">
        <title>Mucilaginibacter mali sp. nov.</title>
        <authorList>
            <person name="Kim H.S."/>
            <person name="Lee K.C."/>
            <person name="Suh M.K."/>
            <person name="Kim J.-S."/>
            <person name="Han K.-I."/>
            <person name="Eom M.K."/>
            <person name="Shin Y.K."/>
            <person name="Lee J.-S."/>
        </authorList>
    </citation>
    <scope>NUCLEOTIDE SEQUENCE [LARGE SCALE GENOMIC DNA]</scope>
    <source>
        <strain evidence="2 3">G2-14</strain>
    </source>
</reference>
<protein>
    <submittedName>
        <fullName evidence="2">SGNH/GDSL hydrolase family protein</fullName>
    </submittedName>
</protein>
<dbReference type="CDD" id="cd01830">
    <property type="entry name" value="XynE_like"/>
    <property type="match status" value="1"/>
</dbReference>
<proteinExistence type="predicted"/>
<evidence type="ECO:0000259" key="1">
    <source>
        <dbReference type="Pfam" id="PF13472"/>
    </source>
</evidence>
<dbReference type="KEGG" id="mmab:HQ865_13540"/>
<dbReference type="Pfam" id="PF13472">
    <property type="entry name" value="Lipase_GDSL_2"/>
    <property type="match status" value="1"/>
</dbReference>